<feature type="transmembrane region" description="Helical" evidence="7">
    <location>
        <begin position="407"/>
        <end position="423"/>
    </location>
</feature>
<dbReference type="SUPFAM" id="SSF103473">
    <property type="entry name" value="MFS general substrate transporter"/>
    <property type="match status" value="1"/>
</dbReference>
<dbReference type="Gene3D" id="1.20.1250.20">
    <property type="entry name" value="MFS general substrate transporter like domains"/>
    <property type="match status" value="1"/>
</dbReference>
<keyword evidence="4 7" id="KW-1133">Transmembrane helix</keyword>
<organism evidence="9 10">
    <name type="scientific">Sphagnum troendelagicum</name>
    <dbReference type="NCBI Taxonomy" id="128251"/>
    <lineage>
        <taxon>Eukaryota</taxon>
        <taxon>Viridiplantae</taxon>
        <taxon>Streptophyta</taxon>
        <taxon>Embryophyta</taxon>
        <taxon>Bryophyta</taxon>
        <taxon>Sphagnophytina</taxon>
        <taxon>Sphagnopsida</taxon>
        <taxon>Sphagnales</taxon>
        <taxon>Sphagnaceae</taxon>
        <taxon>Sphagnum</taxon>
    </lineage>
</organism>
<feature type="domain" description="Major facilitator superfamily (MFS) profile" evidence="8">
    <location>
        <begin position="87"/>
        <end position="606"/>
    </location>
</feature>
<dbReference type="PANTHER" id="PTHR23504:SF117">
    <property type="entry name" value="MAJOR FACILITATOR SUPERFAMILY PROTEIN"/>
    <property type="match status" value="1"/>
</dbReference>
<keyword evidence="3 7" id="KW-0812">Transmembrane</keyword>
<evidence type="ECO:0000256" key="4">
    <source>
        <dbReference type="ARBA" id="ARBA00022989"/>
    </source>
</evidence>
<feature type="transmembrane region" description="Helical" evidence="7">
    <location>
        <begin position="554"/>
        <end position="571"/>
    </location>
</feature>
<protein>
    <recommendedName>
        <fullName evidence="8">Major facilitator superfamily (MFS) profile domain-containing protein</fullName>
    </recommendedName>
</protein>
<evidence type="ECO:0000313" key="10">
    <source>
        <dbReference type="Proteomes" id="UP001497512"/>
    </source>
</evidence>
<dbReference type="PROSITE" id="PS50850">
    <property type="entry name" value="MFS"/>
    <property type="match status" value="1"/>
</dbReference>
<dbReference type="InterPro" id="IPR020846">
    <property type="entry name" value="MFS_dom"/>
</dbReference>
<dbReference type="CDD" id="cd17330">
    <property type="entry name" value="MFS_SLC46_TetA_like"/>
    <property type="match status" value="1"/>
</dbReference>
<evidence type="ECO:0000259" key="8">
    <source>
        <dbReference type="PROSITE" id="PS50850"/>
    </source>
</evidence>
<feature type="transmembrane region" description="Helical" evidence="7">
    <location>
        <begin position="583"/>
        <end position="601"/>
    </location>
</feature>
<dbReference type="Pfam" id="PF07690">
    <property type="entry name" value="MFS_1"/>
    <property type="match status" value="1"/>
</dbReference>
<proteinExistence type="predicted"/>
<dbReference type="EMBL" id="OZ019906">
    <property type="protein sequence ID" value="CAK9203732.1"/>
    <property type="molecule type" value="Genomic_DNA"/>
</dbReference>
<feature type="transmembrane region" description="Helical" evidence="7">
    <location>
        <begin position="161"/>
        <end position="183"/>
    </location>
</feature>
<feature type="region of interest" description="Disordered" evidence="6">
    <location>
        <begin position="51"/>
        <end position="78"/>
    </location>
</feature>
<keyword evidence="5 7" id="KW-0472">Membrane</keyword>
<gene>
    <name evidence="9" type="ORF">CSSPTR1EN2_LOCUS7033</name>
</gene>
<dbReference type="InterPro" id="IPR001958">
    <property type="entry name" value="Tet-R_TetA/multi-R_MdtG-like"/>
</dbReference>
<keyword evidence="2" id="KW-0813">Transport</keyword>
<dbReference type="Proteomes" id="UP001497512">
    <property type="component" value="Chromosome 14"/>
</dbReference>
<feature type="transmembrane region" description="Helical" evidence="7">
    <location>
        <begin position="125"/>
        <end position="149"/>
    </location>
</feature>
<feature type="transmembrane region" description="Helical" evidence="7">
    <location>
        <begin position="443"/>
        <end position="467"/>
    </location>
</feature>
<evidence type="ECO:0000256" key="7">
    <source>
        <dbReference type="SAM" id="Phobius"/>
    </source>
</evidence>
<feature type="transmembrane region" description="Helical" evidence="7">
    <location>
        <begin position="260"/>
        <end position="281"/>
    </location>
</feature>
<dbReference type="PRINTS" id="PR01035">
    <property type="entry name" value="TCRTETA"/>
</dbReference>
<comment type="subcellular location">
    <subcellularLocation>
        <location evidence="1">Membrane</location>
        <topology evidence="1">Multi-pass membrane protein</topology>
    </subcellularLocation>
</comment>
<feature type="transmembrane region" description="Helical" evidence="7">
    <location>
        <begin position="89"/>
        <end position="113"/>
    </location>
</feature>
<evidence type="ECO:0000256" key="2">
    <source>
        <dbReference type="ARBA" id="ARBA00022448"/>
    </source>
</evidence>
<feature type="transmembrane region" description="Helical" evidence="7">
    <location>
        <begin position="479"/>
        <end position="500"/>
    </location>
</feature>
<reference evidence="9" key="1">
    <citation type="submission" date="2024-02" db="EMBL/GenBank/DDBJ databases">
        <authorList>
            <consortium name="ELIXIR-Norway"/>
            <consortium name="Elixir Norway"/>
        </authorList>
    </citation>
    <scope>NUCLEOTIDE SEQUENCE</scope>
</reference>
<accession>A0ABP0TSV1</accession>
<dbReference type="PANTHER" id="PTHR23504">
    <property type="entry name" value="MAJOR FACILITATOR SUPERFAMILY DOMAIN-CONTAINING PROTEIN 10"/>
    <property type="match status" value="1"/>
</dbReference>
<sequence length="623" mass="67944">MRQGLQQMMQRSVGEIRGACARLMMMMKKKPEAGYSERPFYQQQVPSSIMKPLDHNRDNHNDDDNEATTNTIATDSPEPMTPLPKRELFLIWIIHSSQAFQTTMLFPMLVFMVEKYGATGNSGHAIGWHAGLLASLFPLAQCCTSMLWGVISDRTGRKPSLAFGCTVSTVCATLLGFCSTYTSACLVRFLGGLLNGTLTITKSALAELCDGSNQAKGFGILNLAWGIGSVTGPVVSGLLAQPCIQYKLPKCPTLLANYPFLLPCLGAAVFSVASIIASVSLTETNPRFVRISYDRLSAQAPGSTSVDFEELHTEEDDPNCSEMVQLTGGDMNQVVDQQASSTTAMSCRQKLILVISTTEQLERKQIVFREGGKSCCRKQENFASASKEEIQDNNNAVNRFEWVDRNVLLASLCYSMTGLIFIITDELFPMFGAASRSVGGLGFSSSALGLILGEGGVVLCLYTLLLYPEVCRRLGPLRCFRLGILSTIPLWVFFPISSLISTVPVLQWSLLLLCMAARSVSACTTFTGVLILVSNSASPEHMGAVTGLSHSFCSFFRAVGPACGGVIWSFASGRQFPLHQFLAWQFVVFLSICTFGLSYLLPPSLSRPKLDNLRLMEPHLENS</sequence>
<dbReference type="InterPro" id="IPR036259">
    <property type="entry name" value="MFS_trans_sf"/>
</dbReference>
<evidence type="ECO:0000256" key="1">
    <source>
        <dbReference type="ARBA" id="ARBA00004141"/>
    </source>
</evidence>
<name>A0ABP0TSV1_9BRYO</name>
<evidence type="ECO:0000256" key="3">
    <source>
        <dbReference type="ARBA" id="ARBA00022692"/>
    </source>
</evidence>
<evidence type="ECO:0000256" key="6">
    <source>
        <dbReference type="SAM" id="MobiDB-lite"/>
    </source>
</evidence>
<evidence type="ECO:0000256" key="5">
    <source>
        <dbReference type="ARBA" id="ARBA00023136"/>
    </source>
</evidence>
<dbReference type="InterPro" id="IPR011701">
    <property type="entry name" value="MFS"/>
</dbReference>
<evidence type="ECO:0000313" key="9">
    <source>
        <dbReference type="EMBL" id="CAK9203732.1"/>
    </source>
</evidence>
<feature type="transmembrane region" description="Helical" evidence="7">
    <location>
        <begin position="506"/>
        <end position="533"/>
    </location>
</feature>
<keyword evidence="10" id="KW-1185">Reference proteome</keyword>
<feature type="compositionally biased region" description="Basic and acidic residues" evidence="6">
    <location>
        <begin position="52"/>
        <end position="62"/>
    </location>
</feature>